<dbReference type="RefSeq" id="WP_027446816.1">
    <property type="nucleotide sequence ID" value="NZ_AULJ01000041.1"/>
</dbReference>
<feature type="compositionally biased region" description="Polar residues" evidence="1">
    <location>
        <begin position="113"/>
        <end position="128"/>
    </location>
</feature>
<dbReference type="EMBL" id="AVPF01000094">
    <property type="protein sequence ID" value="KGX83614.1"/>
    <property type="molecule type" value="Genomic_DNA"/>
</dbReference>
<evidence type="ECO:0000256" key="2">
    <source>
        <dbReference type="SAM" id="Phobius"/>
    </source>
</evidence>
<feature type="region of interest" description="Disordered" evidence="1">
    <location>
        <begin position="85"/>
        <end position="186"/>
    </location>
</feature>
<dbReference type="Proteomes" id="UP000030403">
    <property type="component" value="Unassembled WGS sequence"/>
</dbReference>
<evidence type="ECO:0000256" key="1">
    <source>
        <dbReference type="SAM" id="MobiDB-lite"/>
    </source>
</evidence>
<reference evidence="3 4" key="1">
    <citation type="submission" date="2013-08" db="EMBL/GenBank/DDBJ databases">
        <authorList>
            <person name="Huang J."/>
            <person name="Wang G."/>
        </authorList>
    </citation>
    <scope>NUCLEOTIDE SEQUENCE [LARGE SCALE GENOMIC DNA]</scope>
    <source>
        <strain evidence="3 4">BH030004</strain>
    </source>
</reference>
<dbReference type="AlphaFoldDB" id="A0A0A5FUP9"/>
<keyword evidence="4" id="KW-1185">Reference proteome</keyword>
<feature type="compositionally biased region" description="Basic and acidic residues" evidence="1">
    <location>
        <begin position="176"/>
        <end position="186"/>
    </location>
</feature>
<protein>
    <recommendedName>
        <fullName evidence="5">Negative regulator of sigma-X activity</fullName>
    </recommendedName>
</protein>
<keyword evidence="2" id="KW-0472">Membrane</keyword>
<dbReference type="eggNOG" id="ENOG50331H4">
    <property type="taxonomic scope" value="Bacteria"/>
</dbReference>
<organism evidence="3 4">
    <name type="scientific">Pontibacillus marinus BH030004 = DSM 16465</name>
    <dbReference type="NCBI Taxonomy" id="1385511"/>
    <lineage>
        <taxon>Bacteria</taxon>
        <taxon>Bacillati</taxon>
        <taxon>Bacillota</taxon>
        <taxon>Bacilli</taxon>
        <taxon>Bacillales</taxon>
        <taxon>Bacillaceae</taxon>
        <taxon>Pontibacillus</taxon>
    </lineage>
</organism>
<evidence type="ECO:0000313" key="3">
    <source>
        <dbReference type="EMBL" id="KGX83614.1"/>
    </source>
</evidence>
<feature type="compositionally biased region" description="Polar residues" evidence="1">
    <location>
        <begin position="165"/>
        <end position="175"/>
    </location>
</feature>
<accession>A0A0A5FUP9</accession>
<dbReference type="OrthoDB" id="2965336at2"/>
<name>A0A0A5FUP9_9BACI</name>
<feature type="compositionally biased region" description="Polar residues" evidence="1">
    <location>
        <begin position="139"/>
        <end position="156"/>
    </location>
</feature>
<proteinExistence type="predicted"/>
<gene>
    <name evidence="3" type="ORF">N783_01960</name>
</gene>
<comment type="caution">
    <text evidence="3">The sequence shown here is derived from an EMBL/GenBank/DDBJ whole genome shotgun (WGS) entry which is preliminary data.</text>
</comment>
<keyword evidence="2" id="KW-1133">Transmembrane helix</keyword>
<feature type="compositionally biased region" description="Basic and acidic residues" evidence="1">
    <location>
        <begin position="87"/>
        <end position="103"/>
    </location>
</feature>
<evidence type="ECO:0000313" key="4">
    <source>
        <dbReference type="Proteomes" id="UP000030403"/>
    </source>
</evidence>
<sequence>MKQNKNYTEDDLQNLLQKMPEVEDSQTPDELYNKISSRLNSAKPDKTPFYKQPWVVTTISAAAVLLFLITTMSWLFDGTYNTANDGAESKDSSSEANMERFQEESESSASEGGDNSANGDSAGSQDQGKTFDSKADDGAQQNGDQNNKDANINSIAPSEGDESNSTESSEGNITSEENKKQEIGGHSKLEQSYVFPKRPHDKFATIALMGTNSDVVIPITIIAPPNWGSVNEVYNSIARSVKADEWGIQEYAFKDVTFNLKKDQNLVEANFPKSYSLPQEEIKEQNLLYALKEMFRPHGIQKIQLQRDGNAGVNFPNMGVKKEIQIEALSGRAYMLYQNGENRPGFLAPVSIKDQTIANALNHMKKGLPAKNVKPVIPQNATFKSIKGQGETLQITLTNDSSFGDKPLAMIEAILLTAKSYGYKEVKFNNAPQQEYGYGAYNLNEAIQVPDLLNPKPFNFPPGTAP</sequence>
<dbReference type="STRING" id="1385511.GCA_000425225_03199"/>
<feature type="region of interest" description="Disordered" evidence="1">
    <location>
        <begin position="1"/>
        <end position="30"/>
    </location>
</feature>
<feature type="transmembrane region" description="Helical" evidence="2">
    <location>
        <begin position="54"/>
        <end position="76"/>
    </location>
</feature>
<evidence type="ECO:0008006" key="5">
    <source>
        <dbReference type="Google" id="ProtNLM"/>
    </source>
</evidence>
<keyword evidence="2" id="KW-0812">Transmembrane</keyword>